<reference evidence="1" key="2">
    <citation type="journal article" date="2015" name="Fish Shellfish Immunol.">
        <title>Early steps in the European eel (Anguilla anguilla)-Vibrio vulnificus interaction in the gills: Role of the RtxA13 toxin.</title>
        <authorList>
            <person name="Callol A."/>
            <person name="Pajuelo D."/>
            <person name="Ebbesson L."/>
            <person name="Teles M."/>
            <person name="MacKenzie S."/>
            <person name="Amaro C."/>
        </authorList>
    </citation>
    <scope>NUCLEOTIDE SEQUENCE</scope>
</reference>
<sequence length="40" mass="4689">MLTFVLYGMLAFDILSVKWTAVTVFNLELKCRTWLTVARH</sequence>
<accession>A0A0E9V2F3</accession>
<dbReference type="AlphaFoldDB" id="A0A0E9V2F3"/>
<reference evidence="1" key="1">
    <citation type="submission" date="2014-11" db="EMBL/GenBank/DDBJ databases">
        <authorList>
            <person name="Amaro Gonzalez C."/>
        </authorList>
    </citation>
    <scope>NUCLEOTIDE SEQUENCE</scope>
</reference>
<organism evidence="1">
    <name type="scientific">Anguilla anguilla</name>
    <name type="common">European freshwater eel</name>
    <name type="synonym">Muraena anguilla</name>
    <dbReference type="NCBI Taxonomy" id="7936"/>
    <lineage>
        <taxon>Eukaryota</taxon>
        <taxon>Metazoa</taxon>
        <taxon>Chordata</taxon>
        <taxon>Craniata</taxon>
        <taxon>Vertebrata</taxon>
        <taxon>Euteleostomi</taxon>
        <taxon>Actinopterygii</taxon>
        <taxon>Neopterygii</taxon>
        <taxon>Teleostei</taxon>
        <taxon>Anguilliformes</taxon>
        <taxon>Anguillidae</taxon>
        <taxon>Anguilla</taxon>
    </lineage>
</organism>
<proteinExistence type="predicted"/>
<dbReference type="EMBL" id="GBXM01037154">
    <property type="protein sequence ID" value="JAH71423.1"/>
    <property type="molecule type" value="Transcribed_RNA"/>
</dbReference>
<protein>
    <submittedName>
        <fullName evidence="1">Uncharacterized protein</fullName>
    </submittedName>
</protein>
<name>A0A0E9V2F3_ANGAN</name>
<evidence type="ECO:0000313" key="1">
    <source>
        <dbReference type="EMBL" id="JAH71423.1"/>
    </source>
</evidence>